<dbReference type="PANTHER" id="PTHR11319:SF35">
    <property type="entry name" value="OUTER MEMBRANE PROTEIN PMPC-RELATED"/>
    <property type="match status" value="1"/>
</dbReference>
<dbReference type="PANTHER" id="PTHR11319">
    <property type="entry name" value="G PROTEIN-COUPLED RECEPTOR-RELATED"/>
    <property type="match status" value="1"/>
</dbReference>
<name>A0A8J4F887_9CHLO</name>
<evidence type="ECO:0000256" key="2">
    <source>
        <dbReference type="SAM" id="Phobius"/>
    </source>
</evidence>
<feature type="compositionally biased region" description="Polar residues" evidence="1">
    <location>
        <begin position="3721"/>
        <end position="3744"/>
    </location>
</feature>
<dbReference type="InterPro" id="IPR012334">
    <property type="entry name" value="Pectin_lyas_fold"/>
</dbReference>
<feature type="compositionally biased region" description="Basic and acidic residues" evidence="1">
    <location>
        <begin position="3492"/>
        <end position="3503"/>
    </location>
</feature>
<keyword evidence="2" id="KW-1133">Transmembrane helix</keyword>
<feature type="transmembrane region" description="Helical" evidence="2">
    <location>
        <begin position="3933"/>
        <end position="3954"/>
    </location>
</feature>
<feature type="chain" id="PRO_5035261093" evidence="3">
    <location>
        <begin position="26"/>
        <end position="4173"/>
    </location>
</feature>
<feature type="compositionally biased region" description="Low complexity" evidence="1">
    <location>
        <begin position="2802"/>
        <end position="2812"/>
    </location>
</feature>
<feature type="compositionally biased region" description="Low complexity" evidence="1">
    <location>
        <begin position="3647"/>
        <end position="3673"/>
    </location>
</feature>
<feature type="compositionally biased region" description="Pro residues" evidence="1">
    <location>
        <begin position="3408"/>
        <end position="3417"/>
    </location>
</feature>
<dbReference type="EMBL" id="BNCO01000074">
    <property type="protein sequence ID" value="GIL65289.1"/>
    <property type="molecule type" value="Genomic_DNA"/>
</dbReference>
<feature type="transmembrane region" description="Helical" evidence="2">
    <location>
        <begin position="3220"/>
        <end position="3240"/>
    </location>
</feature>
<evidence type="ECO:0000256" key="3">
    <source>
        <dbReference type="SAM" id="SignalP"/>
    </source>
</evidence>
<feature type="region of interest" description="Disordered" evidence="1">
    <location>
        <begin position="3396"/>
        <end position="3424"/>
    </location>
</feature>
<feature type="signal peptide" evidence="3">
    <location>
        <begin position="1"/>
        <end position="25"/>
    </location>
</feature>
<feature type="compositionally biased region" description="Low complexity" evidence="1">
    <location>
        <begin position="3689"/>
        <end position="3701"/>
    </location>
</feature>
<keyword evidence="5" id="KW-1185">Reference proteome</keyword>
<dbReference type="InterPro" id="IPR006626">
    <property type="entry name" value="PbH1"/>
</dbReference>
<feature type="transmembrane region" description="Helical" evidence="2">
    <location>
        <begin position="4074"/>
        <end position="4100"/>
    </location>
</feature>
<feature type="transmembrane region" description="Helical" evidence="2">
    <location>
        <begin position="3184"/>
        <end position="3208"/>
    </location>
</feature>
<feature type="region of interest" description="Disordered" evidence="1">
    <location>
        <begin position="2802"/>
        <end position="2834"/>
    </location>
</feature>
<feature type="transmembrane region" description="Helical" evidence="2">
    <location>
        <begin position="4044"/>
        <end position="4062"/>
    </location>
</feature>
<evidence type="ECO:0000313" key="4">
    <source>
        <dbReference type="EMBL" id="GIL65289.1"/>
    </source>
</evidence>
<proteinExistence type="predicted"/>
<comment type="caution">
    <text evidence="4">The sequence shown here is derived from an EMBL/GenBank/DDBJ whole genome shotgun (WGS) entry which is preliminary data.</text>
</comment>
<feature type="region of interest" description="Disordered" evidence="1">
    <location>
        <begin position="3448"/>
        <end position="3635"/>
    </location>
</feature>
<keyword evidence="2" id="KW-0812">Transmembrane</keyword>
<keyword evidence="2" id="KW-0472">Membrane</keyword>
<feature type="transmembrane region" description="Helical" evidence="2">
    <location>
        <begin position="4011"/>
        <end position="4032"/>
    </location>
</feature>
<feature type="transmembrane region" description="Helical" evidence="2">
    <location>
        <begin position="3285"/>
        <end position="3305"/>
    </location>
</feature>
<keyword evidence="3" id="KW-0732">Signal</keyword>
<feature type="transmembrane region" description="Helical" evidence="2">
    <location>
        <begin position="3985"/>
        <end position="4005"/>
    </location>
</feature>
<dbReference type="Gene3D" id="2.160.20.10">
    <property type="entry name" value="Single-stranded right-handed beta-helix, Pectin lyase-like"/>
    <property type="match status" value="1"/>
</dbReference>
<feature type="compositionally biased region" description="Pro residues" evidence="1">
    <location>
        <begin position="3569"/>
        <end position="3588"/>
    </location>
</feature>
<dbReference type="InterPro" id="IPR011050">
    <property type="entry name" value="Pectin_lyase_fold/virulence"/>
</dbReference>
<reference evidence="4" key="1">
    <citation type="journal article" date="2021" name="Proc. Natl. Acad. Sci. U.S.A.">
        <title>Three genomes in the algal genus Volvox reveal the fate of a haploid sex-determining region after a transition to homothallism.</title>
        <authorList>
            <person name="Yamamoto K."/>
            <person name="Hamaji T."/>
            <person name="Kawai-Toyooka H."/>
            <person name="Matsuzaki R."/>
            <person name="Takahashi F."/>
            <person name="Nishimura Y."/>
            <person name="Kawachi M."/>
            <person name="Noguchi H."/>
            <person name="Minakuchi Y."/>
            <person name="Umen J.G."/>
            <person name="Toyoda A."/>
            <person name="Nozaki H."/>
        </authorList>
    </citation>
    <scope>NUCLEOTIDE SEQUENCE</scope>
    <source>
        <strain evidence="4">NIES-3780</strain>
    </source>
</reference>
<evidence type="ECO:0000256" key="1">
    <source>
        <dbReference type="SAM" id="MobiDB-lite"/>
    </source>
</evidence>
<organism evidence="4 5">
    <name type="scientific">Volvox africanus</name>
    <dbReference type="NCBI Taxonomy" id="51714"/>
    <lineage>
        <taxon>Eukaryota</taxon>
        <taxon>Viridiplantae</taxon>
        <taxon>Chlorophyta</taxon>
        <taxon>core chlorophytes</taxon>
        <taxon>Chlorophyceae</taxon>
        <taxon>CS clade</taxon>
        <taxon>Chlamydomonadales</taxon>
        <taxon>Volvocaceae</taxon>
        <taxon>Volvox</taxon>
    </lineage>
</organism>
<feature type="region of interest" description="Disordered" evidence="1">
    <location>
        <begin position="3781"/>
        <end position="3821"/>
    </location>
</feature>
<dbReference type="SUPFAM" id="SSF51126">
    <property type="entry name" value="Pectin lyase-like"/>
    <property type="match status" value="5"/>
</dbReference>
<sequence>MRAQHRRALLSILLLLDQAILAVWAAGSVCQFVLVDNLGVNSSGLVECAGDPVKIEKGTTAWKFPVKANGTAEIIETEDLDDNMRLTDAKDITFTEFTLWNSSFDQDPIMIHNCTNITFQNVTIGLLRFGMKVNLFRITASDEVKIQNAIFTNLGKMFIMGLGHVLNISDSSNVILKNVTIQNVTLMMDGAVPNASIAVVSNGTLLAENCAWENITYGTNRQQLVIKNGANLTINGCRLTNGNNGDLSSDGHPTSASITINNGSTALLTDSVLVRMEVMSGSNATIRNASFNYLWANETMKAPVLQFINSSGDVSDTTFNSASATAANMDDYTQQGAFIDVQNSTVNITNCMFDQTSWVNPNNPAACDSAVSGVVGVSKGGSLRVANTTFNALGGCGTAIHATGTSNLEMVGVNITNIDFRHQATNVTMLAPVIVVNDSSLSAQNSLWSNINLGDNTTSPAAILGDRTTNVSLNGCIFEDITSLRSPAVQWRYPVGSVKIEGCTWRNINTTTALSFLDAHAGCQVNVSDTHVEGCNSVEKGVMHLDIRPGEGSGSQQQVPVVLSNLSFTSNFARNNFRAALYIGNCLVSIDRSIFHNNTASAMGAGAIFVQGNSNVTITSSVFKSNAASGSGAGALYIQNGSILTCTDCIFNSNAADYGGALNLQGNSAAVLKDSMFTSNKAKYQGGSICANTSGSVNLRGCIFTSNIAGQCGGAIAISSGTLKLQDSVLTANSAEDFGGALYLASNVVNGKDGMRSTSSSRLLKDTGNITLDREQAFEKLDKEFAPATSSHIINSTFTQNSCSSLDVGAGGAISSITGLILIQSSRFIRNTCASGGAVAVIITDGSQTSDNYVAVVKSSFLSNQGTSWGGAVGLLADSKTNYALYGIFLANTFKANSASKNGGAIHAEIGSALDLIDNEFADNGQISETTLAGGALSVSSCRNLRTDSAGTANVILSNNQFTNNAGKIGAAVYSSNCNVTTNGDRYVGNNAYGASGGAIHASNSLEQRTLTQLRIENVNATGNNANGWGGAVCVVKLSLRVMNSTFVNNSARVAGGAFLIENSSPIDLTDSSTEESEYLKAVVQSSTFIGNEAGDQGGSIYTSTTKLIVNDSRFEGNMAGDRLPNDEWSDSGGAIYAVTCFGLSEISKSSFTKNHANGGKGGAILALACPLAILDSNFDCNECSTSGGAIAAVDQRQPNSTEETIPSLFMYNSKFTDNRAFLHDGGAVLAKDLRAYASLSKFTGNLAGRNGGAVALLNNIASTIRFCTLENNSAVQYGGGAYALTNVALDVQDSKFVSNFAIVYGGALSSIGSTCVLTLRTDFMGNSANARGGALHLQLPTASSSTENATAAASSKVNGGNNRNGTCTAQGPENSVEFVAQNSAPCITRFLSQVKSQASPRGQDLLGLFDDDVVSYNATLTYEDSLQLYLAAFNKGGAPLLPVPHVLGPAQFSVSMNIKPAPGSVVHLAPGSSLASAKWQQLQLRAQSVSNGSAATTKLYFQNSSLDVQVEGAVVQLAAGSAITQLNKHMEMLPAGSSVIQTFTPAGDILAFSVVLSYKGSTTLPSGKNLPVDDWNRFILRVYGGRSFLLDAFNGTTYDMSGGPTIIELSNCSPLLKHSVTPTNSSRDLAITVSAAGGNEGAGGGFVWQLDNGTTLTTGGSRPAVSAVPGNGSTALLAVGTFLSVDSWLPYSVHNVGGAVLLKNLGQGANISLGSATFMPSTYGSVVLKLTDEISFLSHGTTLSGSSNQFSQIGPGTSSAKFDSFAISMVLPAGSAVRTTPYDDSSTGTYTSTMHVQSWNRYVLLLGPMGTILYDTMVATESGSSGGRPTITMLTEAAEVQLSRDTPFARHTGGTVLSYDLELIVGNSTWMLSNGTTSQLTATTLALTAVLAKGYHINGTAVAADEDWYRYLLVTVQRGTFLFDTAVSAVVGGLLAEGTHVNLTKGSALVVHNTFAHELLGDAMQLTDLGTNDVLLPAENSSLVYVNGTGNVTGMTTFAIDDDSAGTPGRYIPWLGVNGSYLYDTKLKVTFHLAPGSILNLTANSSLLVHDSRTTALQEETNVTVTPGGFWQLSNGTTLSLDGDITGLSASPTGMSRILYEHAGWNMTVSESTFGLFASVDGNTLYDAQIDATYLLANDSMLVLSEDSLFVNGIIQDTFRSRMNLTVAGRRWVFSNGTELDPGDGTGDSMDSEFKLHVHSSEVQFRNSTDGEVGRVCFANLNQASYTPDPNTYGYADARSFLSIRSAADFNRSDFYSELARAAYGYPQEVDTSGFNASLLVPLTSIPWDSRGRPKSVVVQCTTSRLPEARLKAPNISLLQIDLKIINNTAGAMGGGIYIEGGQGTLLMDKCKVKGNTVLSGDGGGLAVHQGDSHGDMQVQVYVASSNFSANNASTGLGGGVFLAADSLHQQVVLSNVTLNDNYAFGGGGLAVFKHVSVMLSDSRVEKNTAAVVGSIPAGSEGLNYGMGGGILGDSCNEMVITSGTIIVNNHASACGGGLEAHACALVTFNDTRVEFNKALSGGGAYIWNDFPSSGTSRISNVGGSINLVVRSAFMNNSAGYNASNKSGNSVSVISVGGNITDDVLGFGGGFLVRGHVSTLIADTNFTENRAASQGGSVFIESTCDLTSKPMFLVNNMEEPTVFKSSRLLFNRIVQSLQYPRLNGCWGTVVYLPRFFNNKADRSGGALFSSHPEALSLVCDEQVASNPSLPALLPNSTAFNESALGELVLDAMKKVLTNRILQNCYRKEIEQISKRSGDLSGQELSTLSISNNSARGYGYLIASIPRKLQVRNVSWSSATAASNTSTAASSTPPQVPTNNSMQRRRQLVDNSGSGSEIRRSYLLSDNPYFRVVPGIVFDNYTQTNRTVINYHIDTYSNKPMDMAIMLLDALDQITQEDTTSRQAQVSAHLVNETKYCSSELFGGYEGTARNGMATITGMRLRALKHENYSVAIQVVDAMIQGTVEILVVNITVPPCSIGEVPRDNGYLCQKCDQRSFSLWQDTKDLYNCSYPPDITCYPCPDGGECPGGAVVVPRPGFWHSAANSTFMNACPNPQACRDGDDDAQDMLVACQEWWYSLPNGFDYQGFVDSVLSGSSSTWLNSLRASGLRNDAAIAAAASINVLDPRLCILWGVPYDHPASYMQKQCTNGYKGRLCAICANDDGVMRASNSDFECNTCYTRHTSIVITILSFVANVATVLFTIIVTFMTDYTEDENMGIGDLFKVFIVHMQFFIIVTRININWPTSISFITSLMSACTGVVARVYAPSCMLDASATPEDVAAITQLVAIISPLLTILVVAVLWMIIRVIVFNLDNATRTEQKLDMRTINEYKTDRVRRLMEKRQDDGDDGLATGTSSDSPYCLYGHGYDAYMDLRAVDLLPAASYGQVEAGGTITTNTQQTNEAGTPLGIPPPPPPALNPCEVGRTYGGQGGAGLSYVHTGLPIQEGSVVEEMERSSSGAAFREGDEQHGDQQQQKWHLSLAHMEQKPSSVGSREEAKLPDKASWRSPSTQNRATEMAATVLPEEEAEKEHDSPNDAFYFPGAGNSRRPLLPLPPRPNEMPAAATSKKGLPPPSPPPAPLPSPPAPSPPQLSDAKVQADDGNETDGSGSVRHVRPASTPNVDGNPGSDPGSYIRSQSVPQVVAVAAGVPCPNDAGTTKSTQRSVVTSRTPSRSPLSLTTRASLEPLAQVPATSSPAAPPRSTGEGISINAGGGTSPQRGFESRSSQLSEVITNNATGSAEGSSAQVPAPLKGKSNSGRSKYKNLAVRLVGLDSFREMDTAVHTGTTGSDRAATGGGMNQAERGREGGRAAVIGPNGSQSPSEYLRRKLTEGSTWVRSFFTYDEEAAPLDGQVRWASLANIHRTMAWWRQELLIVMIACFVLYPAWAQATLQIFACYYLDDGTGFYPEHQLAQWGKGYWILNMNQECYLGQHARVWVPIGIVCIFIICAGIPLLTFMATWTHRTALGTVHVVQTYGFLYRRYNHENFYWWESAMQVQTLLLVVVDVFGRILAVYQQAVLLMLVLMLVMWANMFFQPLKHKVLERMSNLSLAILSFTVALGLFFIPPVERKDPVTSAAATAIGAIIVILNAGLLLYFIFVIWIHGREAINRKVEAAKQRVVTVGAKVHTGTQKVLRAIRHRVSSASRNLHSASLQSVFSRFSQKGGTPPLSPSADS</sequence>
<evidence type="ECO:0000313" key="5">
    <source>
        <dbReference type="Proteomes" id="UP000747399"/>
    </source>
</evidence>
<dbReference type="SMART" id="SM00710">
    <property type="entry name" value="PbH1"/>
    <property type="match status" value="14"/>
</dbReference>
<gene>
    <name evidence="4" type="ORF">Vafri_19092</name>
</gene>
<protein>
    <submittedName>
        <fullName evidence="4">Uncharacterized protein</fullName>
    </submittedName>
</protein>
<feature type="transmembrane region" description="Helical" evidence="2">
    <location>
        <begin position="3246"/>
        <end position="3265"/>
    </location>
</feature>
<feature type="region of interest" description="Disordered" evidence="1">
    <location>
        <begin position="3647"/>
        <end position="3757"/>
    </location>
</feature>
<accession>A0A8J4F887</accession>
<dbReference type="Proteomes" id="UP000747399">
    <property type="component" value="Unassembled WGS sequence"/>
</dbReference>